<dbReference type="EMBL" id="JH226130">
    <property type="protein sequence ID" value="EHY53128.1"/>
    <property type="molecule type" value="Genomic_DNA"/>
</dbReference>
<reference evidence="10" key="1">
    <citation type="submission" date="2011-07" db="EMBL/GenBank/DDBJ databases">
        <title>The Genome Sequence of Exophiala (Wangiella) dermatitidis NIH/UT8656.</title>
        <authorList>
            <consortium name="The Broad Institute Genome Sequencing Platform"/>
            <person name="Cuomo C."/>
            <person name="Wang Z."/>
            <person name="Hunicke-Smith S."/>
            <person name="Szanislo P.J."/>
            <person name="Earl A."/>
            <person name="Young S.K."/>
            <person name="Zeng Q."/>
            <person name="Gargeya S."/>
            <person name="Fitzgerald M."/>
            <person name="Haas B."/>
            <person name="Abouelleil A."/>
            <person name="Alvarado L."/>
            <person name="Arachchi H.M."/>
            <person name="Berlin A."/>
            <person name="Brown A."/>
            <person name="Chapman S.B."/>
            <person name="Chen Z."/>
            <person name="Dunbar C."/>
            <person name="Freedman E."/>
            <person name="Gearin G."/>
            <person name="Gellesch M."/>
            <person name="Goldberg J."/>
            <person name="Griggs A."/>
            <person name="Gujja S."/>
            <person name="Heiman D."/>
            <person name="Howarth C."/>
            <person name="Larson L."/>
            <person name="Lui A."/>
            <person name="MacDonald P.J.P."/>
            <person name="Montmayeur A."/>
            <person name="Murphy C."/>
            <person name="Neiman D."/>
            <person name="Pearson M."/>
            <person name="Priest M."/>
            <person name="Roberts A."/>
            <person name="Saif S."/>
            <person name="Shea T."/>
            <person name="Shenoy N."/>
            <person name="Sisk P."/>
            <person name="Stolte C."/>
            <person name="Sykes S."/>
            <person name="Wortman J."/>
            <person name="Nusbaum C."/>
            <person name="Birren B."/>
        </authorList>
    </citation>
    <scope>NUCLEOTIDE SEQUENCE</scope>
    <source>
        <strain evidence="10">NIH/UT8656</strain>
    </source>
</reference>
<dbReference type="GO" id="GO:0003677">
    <property type="term" value="F:DNA binding"/>
    <property type="evidence" value="ECO:0007669"/>
    <property type="project" value="InterPro"/>
</dbReference>
<dbReference type="PANTHER" id="PTHR23061">
    <property type="entry name" value="DNA POLYMERASE 2 ALPHA 70 KDA SUBUNIT"/>
    <property type="match status" value="1"/>
</dbReference>
<keyword evidence="5 6" id="KW-0539">Nucleus</keyword>
<feature type="region of interest" description="Disordered" evidence="7">
    <location>
        <begin position="77"/>
        <end position="176"/>
    </location>
</feature>
<evidence type="ECO:0000256" key="3">
    <source>
        <dbReference type="ARBA" id="ARBA00018596"/>
    </source>
</evidence>
<dbReference type="InterPro" id="IPR007185">
    <property type="entry name" value="DNA_pol_a/d/e_bsu"/>
</dbReference>
<dbReference type="FunCoup" id="H6BN05">
    <property type="interactions" value="408"/>
</dbReference>
<dbReference type="GO" id="GO:0006270">
    <property type="term" value="P:DNA replication initiation"/>
    <property type="evidence" value="ECO:0007669"/>
    <property type="project" value="TreeGrafter"/>
</dbReference>
<dbReference type="OMA" id="PFLDIEH"/>
<dbReference type="STRING" id="858893.H6BN05"/>
<proteinExistence type="inferred from homology"/>
<organism evidence="10 11">
    <name type="scientific">Exophiala dermatitidis (strain ATCC 34100 / CBS 525.76 / NIH/UT8656)</name>
    <name type="common">Black yeast</name>
    <name type="synonym">Wangiella dermatitidis</name>
    <dbReference type="NCBI Taxonomy" id="858893"/>
    <lineage>
        <taxon>Eukaryota</taxon>
        <taxon>Fungi</taxon>
        <taxon>Dikarya</taxon>
        <taxon>Ascomycota</taxon>
        <taxon>Pezizomycotina</taxon>
        <taxon>Eurotiomycetes</taxon>
        <taxon>Chaetothyriomycetidae</taxon>
        <taxon>Chaetothyriales</taxon>
        <taxon>Herpotrichiellaceae</taxon>
        <taxon>Exophiala</taxon>
    </lineage>
</organism>
<evidence type="ECO:0000256" key="7">
    <source>
        <dbReference type="SAM" id="MobiDB-lite"/>
    </source>
</evidence>
<gene>
    <name evidence="10" type="ORF">HMPREF1120_01328</name>
</gene>
<dbReference type="AlphaFoldDB" id="H6BN05"/>
<feature type="domain" description="DNA polymerase alpha subunit B OB" evidence="9">
    <location>
        <begin position="232"/>
        <end position="338"/>
    </location>
</feature>
<keyword evidence="11" id="KW-1185">Reference proteome</keyword>
<dbReference type="PIRSF" id="PIRSF018300">
    <property type="entry name" value="DNA_pol_alph_2"/>
    <property type="match status" value="1"/>
</dbReference>
<evidence type="ECO:0000259" key="8">
    <source>
        <dbReference type="Pfam" id="PF04042"/>
    </source>
</evidence>
<evidence type="ECO:0000313" key="11">
    <source>
        <dbReference type="Proteomes" id="UP000007304"/>
    </source>
</evidence>
<dbReference type="HOGENOM" id="CLU_014923_1_0_1"/>
<evidence type="ECO:0000313" key="10">
    <source>
        <dbReference type="EMBL" id="EHY53128.1"/>
    </source>
</evidence>
<comment type="subcellular location">
    <subcellularLocation>
        <location evidence="1 6">Nucleus</location>
    </subcellularLocation>
</comment>
<dbReference type="OrthoDB" id="336885at2759"/>
<dbReference type="GO" id="GO:0005658">
    <property type="term" value="C:alpha DNA polymerase:primase complex"/>
    <property type="evidence" value="ECO:0007669"/>
    <property type="project" value="TreeGrafter"/>
</dbReference>
<evidence type="ECO:0000256" key="6">
    <source>
        <dbReference type="PIRNR" id="PIRNR018300"/>
    </source>
</evidence>
<dbReference type="Proteomes" id="UP000007304">
    <property type="component" value="Unassembled WGS sequence"/>
</dbReference>
<evidence type="ECO:0000259" key="9">
    <source>
        <dbReference type="Pfam" id="PF22062"/>
    </source>
</evidence>
<comment type="similarity">
    <text evidence="2 6">Belongs to the DNA polymerase alpha subunit B family.</text>
</comment>
<feature type="domain" description="DNA polymerase alpha/delta/epsilon subunit B" evidence="8">
    <location>
        <begin position="375"/>
        <end position="599"/>
    </location>
</feature>
<dbReference type="RefSeq" id="XP_009153589.1">
    <property type="nucleotide sequence ID" value="XM_009155341.1"/>
</dbReference>
<protein>
    <recommendedName>
        <fullName evidence="3 6">DNA polymerase alpha subunit B</fullName>
    </recommendedName>
</protein>
<accession>H6BN05</accession>
<sequence>MTSAKEKLNAVFDPAGRGLSPEILDVLESTLRLHSLTVDELFVKWEVYCLKMGSEETKLDLETTRMFAKDVQDGVERGDHLRPHHNSNKSGAAGAVKSERKSAVHATPRGAAGGAGDVFGMLDELTPNALGRRNGSVKRKADFESPVPRKVSRPETMTTKTPARGGKTEGSAGIPFSERQNAGQTVEILNGHLPSAEPPIAPFSEARLQFLLRSDFKKFAYKPMAMHLSDSSEVLDDRIDDFMALIQQAHNLDESAFGNAAAQSTSEIVAVGRIASDTPEGKLNSASLVLEMSRRMGAGLRVPLKVDALPSYQFFPGQIVAVRGTNASGLYFTVKEILSAPRLPMPSSTPNQIEAINQKLGVSDDSDSSSPPLNIMIASGPYTAEDNLDFEPFQELCQKAAENMVDALILTGPFLDIEHPMLASGDFDLPDIRGLDQGASMAALFRLWIAGPLQRLCSAVPSITVLIVPSVRDAISKHVSWPQERPPRKDLALPKQVTMLPNPCYVSLNEVVIGISSQDILYELSREQLSHGAGSDLLTRLPSFLIDQRHFFPLFPPMSRDKLSSNGVVKATGACLDVGYLKLGEWMAVKPDVLVLPSILTPSIKVVDGVMIINPGQLSKRKAAGTYSQMTVTPRILSEEEKAERTVLHKVFERARVEVVRI</sequence>
<keyword evidence="4 6" id="KW-0235">DNA replication</keyword>
<dbReference type="Pfam" id="PF04042">
    <property type="entry name" value="DNA_pol_E_B"/>
    <property type="match status" value="1"/>
</dbReference>
<evidence type="ECO:0000256" key="5">
    <source>
        <dbReference type="ARBA" id="ARBA00023242"/>
    </source>
</evidence>
<evidence type="ECO:0000256" key="2">
    <source>
        <dbReference type="ARBA" id="ARBA00007299"/>
    </source>
</evidence>
<evidence type="ECO:0000256" key="1">
    <source>
        <dbReference type="ARBA" id="ARBA00004123"/>
    </source>
</evidence>
<dbReference type="GeneID" id="20305967"/>
<dbReference type="FunFam" id="3.60.21.60:FF:000005">
    <property type="entry name" value="DNA polymerase alpha subunit B"/>
    <property type="match status" value="1"/>
</dbReference>
<dbReference type="Pfam" id="PF22062">
    <property type="entry name" value="OB_DPOA2"/>
    <property type="match status" value="1"/>
</dbReference>
<comment type="function">
    <text evidence="6">Accessory subunit of the DNA polymerase alpha complex (also known as the alpha DNA polymerase-primase complex) which plays an essential role in the initiation of DNA synthesis.</text>
</comment>
<dbReference type="InterPro" id="IPR054300">
    <property type="entry name" value="OB_DPOA2"/>
</dbReference>
<dbReference type="InterPro" id="IPR016722">
    <property type="entry name" value="DNA_pol_alpha_bsu"/>
</dbReference>
<name>H6BN05_EXODN</name>
<evidence type="ECO:0000256" key="4">
    <source>
        <dbReference type="ARBA" id="ARBA00022705"/>
    </source>
</evidence>
<dbReference type="VEuPathDB" id="FungiDB:HMPREF1120_01328"/>
<dbReference type="eggNOG" id="KOG1625">
    <property type="taxonomic scope" value="Eukaryota"/>
</dbReference>
<dbReference type="InParanoid" id="H6BN05"/>
<dbReference type="PANTHER" id="PTHR23061:SF12">
    <property type="entry name" value="DNA POLYMERASE ALPHA SUBUNIT B"/>
    <property type="match status" value="1"/>
</dbReference>
<dbReference type="Gene3D" id="3.60.21.60">
    <property type="match status" value="2"/>
</dbReference>
<dbReference type="FunFam" id="3.60.21.60:FF:000008">
    <property type="entry name" value="DNA polymerase alpha subunit B"/>
    <property type="match status" value="1"/>
</dbReference>